<feature type="region of interest" description="Disordered" evidence="1">
    <location>
        <begin position="390"/>
        <end position="445"/>
    </location>
</feature>
<dbReference type="STRING" id="1109443.G4TB84"/>
<gene>
    <name evidence="3" type="ORF">PIIN_02440</name>
</gene>
<proteinExistence type="predicted"/>
<dbReference type="InParanoid" id="G4TB84"/>
<sequence length="445" mass="47357">MGTTFLVDDTNPSIVYDGSGTWDESRQSISGITNEYNSTFHSATTAGLTIKYKFNGTGITAFCTIDTPGANGFPDSTYSLDNMAPLKKVIFDYFAVETTVEASSSSAVATAAAQLAGRGDVAIMVDNADSRFVYRVNDDTLAWSTTGSLTTGRTAHIPPVSTNTPDGVAIVFFNGTAVEVIGRVTYADATSVPSSPLLRLSLYRGSGTSQEGTPILFTPSVTAQHPVQEPMYVSFGNFSGLSGGEYRLHIENTNTNEGVAWDLARFQYKPHYRALISEGGGGTTSATNSNGLPVPNFTQTQSHSQSNGTESSPTPAKVSKAVIAGAVIGAVVGVVILITLIWFFRRHCRCYAGEIPEAQQIDPYTTGEIPEMPQTVPYRIGALDSRIAVDSPRPRINPPGPIIDAQDRNLGRINDTTGGSQRNRDDESSLSIPPPYISSPNSEAA</sequence>
<dbReference type="AlphaFoldDB" id="G4TB84"/>
<evidence type="ECO:0008006" key="5">
    <source>
        <dbReference type="Google" id="ProtNLM"/>
    </source>
</evidence>
<keyword evidence="2" id="KW-1133">Transmembrane helix</keyword>
<dbReference type="Proteomes" id="UP000007148">
    <property type="component" value="Unassembled WGS sequence"/>
</dbReference>
<evidence type="ECO:0000313" key="4">
    <source>
        <dbReference type="Proteomes" id="UP000007148"/>
    </source>
</evidence>
<evidence type="ECO:0000256" key="2">
    <source>
        <dbReference type="SAM" id="Phobius"/>
    </source>
</evidence>
<name>G4TB84_SERID</name>
<evidence type="ECO:0000313" key="3">
    <source>
        <dbReference type="EMBL" id="CCA68577.1"/>
    </source>
</evidence>
<organism evidence="3 4">
    <name type="scientific">Serendipita indica (strain DSM 11827)</name>
    <name type="common">Root endophyte fungus</name>
    <name type="synonym">Piriformospora indica</name>
    <dbReference type="NCBI Taxonomy" id="1109443"/>
    <lineage>
        <taxon>Eukaryota</taxon>
        <taxon>Fungi</taxon>
        <taxon>Dikarya</taxon>
        <taxon>Basidiomycota</taxon>
        <taxon>Agaricomycotina</taxon>
        <taxon>Agaricomycetes</taxon>
        <taxon>Sebacinales</taxon>
        <taxon>Serendipitaceae</taxon>
        <taxon>Serendipita</taxon>
    </lineage>
</organism>
<feature type="transmembrane region" description="Helical" evidence="2">
    <location>
        <begin position="321"/>
        <end position="344"/>
    </location>
</feature>
<keyword evidence="4" id="KW-1185">Reference proteome</keyword>
<accession>G4TB84</accession>
<keyword evidence="2" id="KW-0472">Membrane</keyword>
<feature type="compositionally biased region" description="Polar residues" evidence="1">
    <location>
        <begin position="296"/>
        <end position="314"/>
    </location>
</feature>
<evidence type="ECO:0000256" key="1">
    <source>
        <dbReference type="SAM" id="MobiDB-lite"/>
    </source>
</evidence>
<reference evidence="3 4" key="1">
    <citation type="journal article" date="2011" name="PLoS Pathog.">
        <title>Endophytic Life Strategies Decoded by Genome and Transcriptome Analyses of the Mutualistic Root Symbiont Piriformospora indica.</title>
        <authorList>
            <person name="Zuccaro A."/>
            <person name="Lahrmann U."/>
            <person name="Guldener U."/>
            <person name="Langen G."/>
            <person name="Pfiffi S."/>
            <person name="Biedenkopf D."/>
            <person name="Wong P."/>
            <person name="Samans B."/>
            <person name="Grimm C."/>
            <person name="Basiewicz M."/>
            <person name="Murat C."/>
            <person name="Martin F."/>
            <person name="Kogel K.H."/>
        </authorList>
    </citation>
    <scope>NUCLEOTIDE SEQUENCE [LARGE SCALE GENOMIC DNA]</scope>
    <source>
        <strain evidence="3 4">DSM 11827</strain>
    </source>
</reference>
<comment type="caution">
    <text evidence="3">The sequence shown here is derived from an EMBL/GenBank/DDBJ whole genome shotgun (WGS) entry which is preliminary data.</text>
</comment>
<dbReference type="HOGENOM" id="CLU_555620_0_0_1"/>
<protein>
    <recommendedName>
        <fullName evidence="5">Transmembrane protein</fullName>
    </recommendedName>
</protein>
<dbReference type="EMBL" id="CAFZ01000036">
    <property type="protein sequence ID" value="CCA68577.1"/>
    <property type="molecule type" value="Genomic_DNA"/>
</dbReference>
<feature type="region of interest" description="Disordered" evidence="1">
    <location>
        <begin position="279"/>
        <end position="315"/>
    </location>
</feature>
<dbReference type="OrthoDB" id="3265734at2759"/>
<keyword evidence="2" id="KW-0812">Transmembrane</keyword>